<dbReference type="PANTHER" id="PTHR37816">
    <property type="entry name" value="YALI0E33011P"/>
    <property type="match status" value="1"/>
</dbReference>
<dbReference type="STRING" id="28094.SAMN06295900_10787"/>
<dbReference type="SUPFAM" id="SSF52540">
    <property type="entry name" value="P-loop containing nucleoside triphosphate hydrolases"/>
    <property type="match status" value="1"/>
</dbReference>
<dbReference type="Proteomes" id="UP000192911">
    <property type="component" value="Unassembled WGS sequence"/>
</dbReference>
<dbReference type="Gene3D" id="3.40.50.300">
    <property type="entry name" value="P-loop containing nucleotide triphosphate hydrolases"/>
    <property type="match status" value="1"/>
</dbReference>
<dbReference type="PANTHER" id="PTHR37816:SF1">
    <property type="entry name" value="TOXIN"/>
    <property type="match status" value="1"/>
</dbReference>
<dbReference type="AlphaFoldDB" id="A0A1X7F2T0"/>
<sequence length="192" mass="21573">MPICAKNFAMCRSGRASDRHVSSWGLRMNLLRTLIVGNSGSGKSWLAERIANHMGSPCIDLDSIHWLPGGYNVARERNEAVQLLRDAAKAERWVIEGIYGSLVSEVRTDSTALIWLCLDEAECIENIRRRGIRREGNAASFAALLDWASTYRSRQGPSSYIGHQRLFDDYGADKRVLRSRDAVMAFLDRLEA</sequence>
<organism evidence="1 2">
    <name type="scientific">Trinickia caryophylli</name>
    <name type="common">Paraburkholderia caryophylli</name>
    <dbReference type="NCBI Taxonomy" id="28094"/>
    <lineage>
        <taxon>Bacteria</taxon>
        <taxon>Pseudomonadati</taxon>
        <taxon>Pseudomonadota</taxon>
        <taxon>Betaproteobacteria</taxon>
        <taxon>Burkholderiales</taxon>
        <taxon>Burkholderiaceae</taxon>
        <taxon>Trinickia</taxon>
    </lineage>
</organism>
<dbReference type="InterPro" id="IPR052922">
    <property type="entry name" value="Cytidylate_Kinase-2"/>
</dbReference>
<keyword evidence="2" id="KW-1185">Reference proteome</keyword>
<dbReference type="GO" id="GO:0016301">
    <property type="term" value="F:kinase activity"/>
    <property type="evidence" value="ECO:0007669"/>
    <property type="project" value="UniProtKB-KW"/>
</dbReference>
<name>A0A1X7F2T0_TRICW</name>
<proteinExistence type="predicted"/>
<evidence type="ECO:0000313" key="1">
    <source>
        <dbReference type="EMBL" id="SMF44924.1"/>
    </source>
</evidence>
<reference evidence="2" key="1">
    <citation type="submission" date="2017-04" db="EMBL/GenBank/DDBJ databases">
        <authorList>
            <person name="Varghese N."/>
            <person name="Submissions S."/>
        </authorList>
    </citation>
    <scope>NUCLEOTIDE SEQUENCE [LARGE SCALE GENOMIC DNA]</scope>
    <source>
        <strain evidence="2">Ballard 720</strain>
    </source>
</reference>
<gene>
    <name evidence="1" type="ORF">SAMN06295900_10787</name>
</gene>
<evidence type="ECO:0000313" key="2">
    <source>
        <dbReference type="Proteomes" id="UP000192911"/>
    </source>
</evidence>
<dbReference type="InterPro" id="IPR027417">
    <property type="entry name" value="P-loop_NTPase"/>
</dbReference>
<accession>A0A1X7F2T0</accession>
<dbReference type="EMBL" id="FXAH01000007">
    <property type="protein sequence ID" value="SMF44924.1"/>
    <property type="molecule type" value="Genomic_DNA"/>
</dbReference>
<protein>
    <submittedName>
        <fullName evidence="1">Adenylate kinase</fullName>
    </submittedName>
</protein>
<keyword evidence="1" id="KW-0418">Kinase</keyword>
<keyword evidence="1" id="KW-0808">Transferase</keyword>